<dbReference type="RefSeq" id="WP_235290923.1">
    <property type="nucleotide sequence ID" value="NZ_BSOH01000007.1"/>
</dbReference>
<comment type="caution">
    <text evidence="3">The sequence shown here is derived from an EMBL/GenBank/DDBJ whole genome shotgun (WGS) entry which is preliminary data.</text>
</comment>
<protein>
    <submittedName>
        <fullName evidence="3">Cell surface protein SprA</fullName>
    </submittedName>
</protein>
<reference evidence="3" key="2">
    <citation type="submission" date="2023-01" db="EMBL/GenBank/DDBJ databases">
        <title>Draft genome sequence of Portibacter lacus strain NBRC 108769.</title>
        <authorList>
            <person name="Sun Q."/>
            <person name="Mori K."/>
        </authorList>
    </citation>
    <scope>NUCLEOTIDE SEQUENCE</scope>
    <source>
        <strain evidence="3">NBRC 108769</strain>
    </source>
</reference>
<evidence type="ECO:0000259" key="2">
    <source>
        <dbReference type="Pfam" id="PF14349"/>
    </source>
</evidence>
<sequence length="2457" mass="280656">MKLNIYKSTSFKSEMKKITMFVVCVMSIIQLAAGGFEIPGPFENADPSYQMALDTVPIKDRTGDFLNNGSENPFDLNTSLITQEVEYDPESGNYILTEKIGDEYYRMPTYMTFSEYMDWKAKQQQQDFFNKMNGIDSGSRGTSGKIDPISNVNIQRNLVDRLFGGNGITIKPKGNIDLTLLGYYQETLNPSIPRRSQVQWGPDFKMDIKMSVEGNIGDKMNLNFNFNTASTFNFDDKVKLAYDSEQWSEDEIIKKVEAGNVSLPLRSSLIQGGQNLFGIKVESQWGKLRLTTIASQKTSTQEELTIQSGGLAQEFEVRPDEYDANRHFFISNFNRNTYEKALSNLPQITTPFRITKMQVWVTNDRNETDGLRNIIALADLGVGNEGDLTNPDAINVSPTDPTYTDYTGNYTLPDNSVNNLYDEIVNDESARDQTTASTVLSTKYGLTQTKDFEVLKARQLQPSEFTYHPELGFISLNIRLRANQVLAVSYQYSYSYNGSEVYQVGEMANDVNYELPPKNLFTRLLKNTTQNVDEPNWDLMMKNVYSIGASQVDRESFKFDIFYEDNSDGSLKRYIPREGFFNKPLLDVFNLDKLNIYNDPQQDGIFDYVEGVTFNTRTGSVIFPVLEPFGSSLTDLFGDPVLAEEFSYQDLYDKTKFQAQERLERNRFVMKGEFKSSVSSEISLGAWNIPEGSVTVRAGSQTLREGIDYEINYGIGQIRIINDAYLQQGVPIRVSYEDNSLFSLNQKGMLGARADYEFNKNLNLGATYMHLFERPYTEKVNIGDDPINNRIVGLDINYNNEVPWVTRALDRLPIYSTKVPSSLSFNAEVAALKPSHARAINGDDDNGGIIMLDDFEGASSAIPLGIQTNQWILASVPGGRPDMFPEAELTNDLTYGYNRAMLNWYIMERSGVRNQEDENDPMTRTIDLDELFPNKVVQPGLLNDILTFDMTYYPDERGPYNFDPPNGSNYSQGSFWDNEEKKMKLKEPETRWGGIMRYLNNTNFEQANVEFLEFWMLNPYTETNRSEHLPDEAGSIFFNLGNVSEDVLRDNLQFYENAVNVDPNAQAQIPTQNTVWGEVPLSSPKVNGFDQNNREIQDIGLDGLEDGQEREFYRDYIEAVLATNPLAEVRDDPSNDNFADFLDESIFPNGTSVLERYSRFNGPQGNAPNPQTNRIQRGNPQPDAEDLNNNRSLDQGESYYEYEVKLFNQNGEIDEDAAKYVTESRVLDKDKSRWYRFRIPLSDGVAVNGIQGFQSIQFIRMYMKGFTTQKTFRMADFQLIRNQWRRYVPNCGDGINPVDFSVDKVSIEENSSRLPFNYVLPPGIKRERVQTSYAQLPQDERSMALNFKNLVNDNLNEFCEASIIKLTTVDLRVFEKLQMFIHAESAQDIPEGDLSVFIRIGKDFTDNFYEYVIPIKQSDPDQPGSVNDPSAIWLTENMLDINLSDFTDVKKLRNIEGADFQEIFPAQSVPDPEKRAYIKGNPSLGYIKGIQIGVRNSSDTNTPLEGSVWVNELRMSGLDERGGVAGLARMDLQMADLGNLTLSGSFNTIGFGALDQKLDARSKENVREYDIATNLELGKFLPTNFRINLPFYAQYANVTSTPQFDPYDLDLTVKEKIAAQPELKDEILDLAVDQTTIKTLNLTNVRKQRNPENTRKPMPWDISNFSASYAITEIEKKDPIIQSDQTSDQRGALDYNYSRNVKYIEPFKGVSNKNLKFIKEINFNLLPNSFTFNTQLKKYKNERKYRLPEEFDYRFFDQRFTWDRRYNLQWDLTKSLGLSFSADNLGVVDELRQVGLADNAEIVDERGEFRGKVGEVSEREIRDYTTNNIRNGGRTKSYSHNLNVNYNVPLKNIPILDFASLKAQYNADFYWEAASLNVDSLGNVIQNGQNRQVNLNFDFEKLYKKSGYLKKIEGGKSNARTAARSRARGRTTEKADSKDKDGKEEKKKEREVSVVEKAMIRPLLLLRDVKLTYKEDLSTTVPGFVNQTSILGMNPDFSSPGWDFVAGLQPNINPTNKSNWLYKGAEQGWFSESRFLNQQLNQTQQQNFEARIELEPFKDFEIDINFRKRYSQNHLEEFKNLGTPGNLDFQQLALNDIGSFEVTYFSLNTFFNDNYQDMFNNFQSSRAIISERLAVRAAERGVPDALEAHPDDPNYYQGLGRQSDQVLVPAFIANYTGISPNDVDLDYVEKISALKYIPAPNWDINYNGLSKLGMFKDIFSSFSIKHGYKSVMRVNNFNSDPVYNNLLIQDDPLAIYSELEQQSQNYYSRLEIPQLTISEQFAPLIGIDVKTKTDMNLNFEYRKSRELGMNFNGKELVNQNSEEIIFGFGYTFENIDIPFLTRSGGKKKSKSRKDDGKEKILQLGKSGKITDNRGQEMLVNVDFSFRDDETWNFNIDGEQLRTRGSTSVRINPSVEYDVSQTLALRLFFDYSKTIPKITSSYELTNMQGGITIRFKLN</sequence>
<feature type="region of interest" description="Disordered" evidence="1">
    <location>
        <begin position="1157"/>
        <end position="1191"/>
    </location>
</feature>
<feature type="domain" description="Gliding motility protein SprA N-terminal" evidence="2">
    <location>
        <begin position="80"/>
        <end position="373"/>
    </location>
</feature>
<evidence type="ECO:0000313" key="3">
    <source>
        <dbReference type="EMBL" id="GLR16897.1"/>
    </source>
</evidence>
<feature type="domain" description="Gliding motility protein SprA N-terminal" evidence="2">
    <location>
        <begin position="1116"/>
        <end position="1616"/>
    </location>
</feature>
<dbReference type="Pfam" id="PF14349">
    <property type="entry name" value="SprA_N"/>
    <property type="match status" value="2"/>
</dbReference>
<organism evidence="3 4">
    <name type="scientific">Portibacter lacus</name>
    <dbReference type="NCBI Taxonomy" id="1099794"/>
    <lineage>
        <taxon>Bacteria</taxon>
        <taxon>Pseudomonadati</taxon>
        <taxon>Bacteroidota</taxon>
        <taxon>Saprospiria</taxon>
        <taxon>Saprospirales</taxon>
        <taxon>Haliscomenobacteraceae</taxon>
        <taxon>Portibacter</taxon>
    </lineage>
</organism>
<name>A0AA37SP69_9BACT</name>
<reference evidence="3" key="1">
    <citation type="journal article" date="2014" name="Int. J. Syst. Evol. Microbiol.">
        <title>Complete genome sequence of Corynebacterium casei LMG S-19264T (=DSM 44701T), isolated from a smear-ripened cheese.</title>
        <authorList>
            <consortium name="US DOE Joint Genome Institute (JGI-PGF)"/>
            <person name="Walter F."/>
            <person name="Albersmeier A."/>
            <person name="Kalinowski J."/>
            <person name="Ruckert C."/>
        </authorList>
    </citation>
    <scope>NUCLEOTIDE SEQUENCE</scope>
    <source>
        <strain evidence="3">NBRC 108769</strain>
    </source>
</reference>
<dbReference type="InterPro" id="IPR025684">
    <property type="entry name" value="SprA_N_dom"/>
</dbReference>
<feature type="region of interest" description="Disordered" evidence="1">
    <location>
        <begin position="1915"/>
        <end position="1950"/>
    </location>
</feature>
<feature type="compositionally biased region" description="Polar residues" evidence="1">
    <location>
        <begin position="1161"/>
        <end position="1179"/>
    </location>
</feature>
<dbReference type="InterPro" id="IPR026377">
    <property type="entry name" value="Cell_surface_SprA"/>
</dbReference>
<evidence type="ECO:0000256" key="1">
    <source>
        <dbReference type="SAM" id="MobiDB-lite"/>
    </source>
</evidence>
<dbReference type="Proteomes" id="UP001156666">
    <property type="component" value="Unassembled WGS sequence"/>
</dbReference>
<dbReference type="EMBL" id="BSOH01000007">
    <property type="protein sequence ID" value="GLR16897.1"/>
    <property type="molecule type" value="Genomic_DNA"/>
</dbReference>
<feature type="compositionally biased region" description="Basic and acidic residues" evidence="1">
    <location>
        <begin position="1930"/>
        <end position="1950"/>
    </location>
</feature>
<gene>
    <name evidence="3" type="primary">sprA</name>
    <name evidence="3" type="ORF">GCM10007940_15120</name>
</gene>
<keyword evidence="4" id="KW-1185">Reference proteome</keyword>
<evidence type="ECO:0000313" key="4">
    <source>
        <dbReference type="Proteomes" id="UP001156666"/>
    </source>
</evidence>
<accession>A0AA37SP69</accession>
<proteinExistence type="predicted"/>
<dbReference type="NCBIfam" id="TIGR04189">
    <property type="entry name" value="surface_SprA"/>
    <property type="match status" value="1"/>
</dbReference>